<accession>A0ABN8YX87</accession>
<evidence type="ECO:0000313" key="3">
    <source>
        <dbReference type="Proteomes" id="UP001176941"/>
    </source>
</evidence>
<name>A0ABN8YX87_RANTA</name>
<dbReference type="Proteomes" id="UP001176941">
    <property type="component" value="Chromosome 25"/>
</dbReference>
<organism evidence="2 3">
    <name type="scientific">Rangifer tarandus platyrhynchus</name>
    <name type="common">Svalbard reindeer</name>
    <dbReference type="NCBI Taxonomy" id="3082113"/>
    <lineage>
        <taxon>Eukaryota</taxon>
        <taxon>Metazoa</taxon>
        <taxon>Chordata</taxon>
        <taxon>Craniata</taxon>
        <taxon>Vertebrata</taxon>
        <taxon>Euteleostomi</taxon>
        <taxon>Mammalia</taxon>
        <taxon>Eutheria</taxon>
        <taxon>Laurasiatheria</taxon>
        <taxon>Artiodactyla</taxon>
        <taxon>Ruminantia</taxon>
        <taxon>Pecora</taxon>
        <taxon>Cervidae</taxon>
        <taxon>Odocoileinae</taxon>
        <taxon>Rangifer</taxon>
    </lineage>
</organism>
<dbReference type="EMBL" id="OX459961">
    <property type="protein sequence ID" value="CAI9166089.1"/>
    <property type="molecule type" value="Genomic_DNA"/>
</dbReference>
<evidence type="ECO:0000313" key="2">
    <source>
        <dbReference type="EMBL" id="CAI9166089.1"/>
    </source>
</evidence>
<reference evidence="2" key="1">
    <citation type="submission" date="2023-04" db="EMBL/GenBank/DDBJ databases">
        <authorList>
            <consortium name="ELIXIR-Norway"/>
        </authorList>
    </citation>
    <scope>NUCLEOTIDE SEQUENCE [LARGE SCALE GENOMIC DNA]</scope>
</reference>
<keyword evidence="3" id="KW-1185">Reference proteome</keyword>
<gene>
    <name evidence="2" type="ORF">MRATA1EN1_LOCUS15051</name>
</gene>
<sequence length="118" mass="12080">MFLPSGPGALASVSLLLPATPSCPQFPKPPSCLTQCLADRSFGCVRTGQQTPCAGGELFCDPSFVVQSGSPEAQKARCVLSVMGLSIVSPNSGLTPELPESVPSLAAPSPGQNQFQGF</sequence>
<protein>
    <submittedName>
        <fullName evidence="2">Uncharacterized protein</fullName>
    </submittedName>
</protein>
<feature type="region of interest" description="Disordered" evidence="1">
    <location>
        <begin position="96"/>
        <end position="118"/>
    </location>
</feature>
<proteinExistence type="predicted"/>
<evidence type="ECO:0000256" key="1">
    <source>
        <dbReference type="SAM" id="MobiDB-lite"/>
    </source>
</evidence>